<dbReference type="Proteomes" id="UP000779233">
    <property type="component" value="Unassembled WGS sequence"/>
</dbReference>
<accession>A0A8S4H6C8</accession>
<protein>
    <submittedName>
        <fullName evidence="1">(malaria parasite P. vivax) hypothetical protein</fullName>
    </submittedName>
</protein>
<dbReference type="InterPro" id="IPR008780">
    <property type="entry name" value="Plasmodium_Vir"/>
</dbReference>
<dbReference type="VEuPathDB" id="PlasmoDB:PVPAM_000042200"/>
<evidence type="ECO:0000313" key="2">
    <source>
        <dbReference type="Proteomes" id="UP000779233"/>
    </source>
</evidence>
<dbReference type="Pfam" id="PF05795">
    <property type="entry name" value="Plasmodium_Vir"/>
    <property type="match status" value="1"/>
</dbReference>
<evidence type="ECO:0000313" key="1">
    <source>
        <dbReference type="EMBL" id="CAG9474544.1"/>
    </source>
</evidence>
<comment type="caution">
    <text evidence="1">The sequence shown here is derived from an EMBL/GenBank/DDBJ whole genome shotgun (WGS) entry which is preliminary data.</text>
</comment>
<name>A0A8S4H6C8_PLAVI</name>
<proteinExistence type="predicted"/>
<dbReference type="AlphaFoldDB" id="A0A8S4H6C8"/>
<organism evidence="1 2">
    <name type="scientific">Plasmodium vivax</name>
    <name type="common">malaria parasite P. vivax</name>
    <dbReference type="NCBI Taxonomy" id="5855"/>
    <lineage>
        <taxon>Eukaryota</taxon>
        <taxon>Sar</taxon>
        <taxon>Alveolata</taxon>
        <taxon>Apicomplexa</taxon>
        <taxon>Aconoidasida</taxon>
        <taxon>Haemosporida</taxon>
        <taxon>Plasmodiidae</taxon>
        <taxon>Plasmodium</taxon>
        <taxon>Plasmodium (Plasmodium)</taxon>
    </lineage>
</organism>
<sequence>MKNFPFLEEIWKSYNFDKDLEESEVNQISSLCNEVIAYRGHNIENHKNVCKKLLRNLKLLHSECNNTDDFVKYCNNINNWLYYEIKQFKLVDSIINDIFDKSVEIVPKSSRKIDCSYFSFNEGLLETDSLARLRIFNNNSDNIKDILEKKCDSALCSCREFIHKFVNLYKSMNIKYCSDEKKNSPTYKGTCEIVNEFNKLYISFIYNMLGSKYEFPDLSSNMITYSIYGCQSDVTDTGSALPEQSKQSDRSIAQNASHALAAMAGIPPFLAIIYKFTPVRKFLLSKNKKGSREFNNLEQEIENELFHHKYGDTNASQMKFNVSYSPV</sequence>
<gene>
    <name evidence="1" type="ORF">PVW1_100011100</name>
</gene>
<reference evidence="1" key="1">
    <citation type="submission" date="2021-09" db="EMBL/GenBank/DDBJ databases">
        <authorList>
            <consortium name="Pathogen Informatics"/>
        </authorList>
    </citation>
    <scope>NUCLEOTIDE SEQUENCE</scope>
    <source>
        <strain evidence="1">PvW1</strain>
    </source>
</reference>
<dbReference type="EMBL" id="CAJZCX010000005">
    <property type="protein sequence ID" value="CAG9474544.1"/>
    <property type="molecule type" value="Genomic_DNA"/>
</dbReference>